<dbReference type="AlphaFoldDB" id="A0A8R1XQW2"/>
<sequence>MQNIISWKQHCRLSTPHSLAALFILFLAIASKAVTEGQNHGIQNKLFDETEFSNPKSFDYNFEDDFKKLADRNDIYDELVPYLPTFILHKNGKNAGRTSVPIITRKMPAWSTPLPRQKYVEPYKPFDKFSFEQPDIRRTTTPVTKKPVNQRLSDFARRLSESRSSLDAAIIKSQLVEQFNDKKSVKNDNTIRSIQTHVSAKPLIIHTGNGPYLGPTFNCKVLTPENDGRPSSVNDETCILKQPGVSADGKCRCTYVVSDRDSNGCALGFLFTCLPK</sequence>
<evidence type="ECO:0000256" key="1">
    <source>
        <dbReference type="SAM" id="SignalP"/>
    </source>
</evidence>
<dbReference type="Proteomes" id="UP000024404">
    <property type="component" value="Unassembled WGS sequence"/>
</dbReference>
<protein>
    <submittedName>
        <fullName evidence="2">Uncharacterized protein</fullName>
    </submittedName>
</protein>
<organism evidence="2 3">
    <name type="scientific">Onchocerca volvulus</name>
    <dbReference type="NCBI Taxonomy" id="6282"/>
    <lineage>
        <taxon>Eukaryota</taxon>
        <taxon>Metazoa</taxon>
        <taxon>Ecdysozoa</taxon>
        <taxon>Nematoda</taxon>
        <taxon>Chromadorea</taxon>
        <taxon>Rhabditida</taxon>
        <taxon>Spirurina</taxon>
        <taxon>Spiruromorpha</taxon>
        <taxon>Filarioidea</taxon>
        <taxon>Onchocercidae</taxon>
        <taxon>Onchocerca</taxon>
    </lineage>
</organism>
<proteinExistence type="predicted"/>
<name>A0A8R1XQW2_ONCVO</name>
<reference evidence="2" key="2">
    <citation type="submission" date="2022-06" db="UniProtKB">
        <authorList>
            <consortium name="EnsemblMetazoa"/>
        </authorList>
    </citation>
    <scope>IDENTIFICATION</scope>
</reference>
<accession>A0A8R1XQW2</accession>
<dbReference type="EnsemblMetazoa" id="OVOC2724.1">
    <property type="protein sequence ID" value="OVOC2724.1"/>
    <property type="gene ID" value="WBGene00239533"/>
</dbReference>
<dbReference type="EMBL" id="CMVM020000075">
    <property type="status" value="NOT_ANNOTATED_CDS"/>
    <property type="molecule type" value="Genomic_DNA"/>
</dbReference>
<evidence type="ECO:0000313" key="3">
    <source>
        <dbReference type="Proteomes" id="UP000024404"/>
    </source>
</evidence>
<reference evidence="3" key="1">
    <citation type="submission" date="2013-10" db="EMBL/GenBank/DDBJ databases">
        <title>Genome sequencing of Onchocerca volvulus.</title>
        <authorList>
            <person name="Cotton J."/>
            <person name="Tsai J."/>
            <person name="Stanley E."/>
            <person name="Tracey A."/>
            <person name="Holroyd N."/>
            <person name="Lustigman S."/>
            <person name="Berriman M."/>
        </authorList>
    </citation>
    <scope>NUCLEOTIDE SEQUENCE</scope>
</reference>
<feature type="chain" id="PRO_5035942552" evidence="1">
    <location>
        <begin position="38"/>
        <end position="276"/>
    </location>
</feature>
<feature type="signal peptide" evidence="1">
    <location>
        <begin position="1"/>
        <end position="37"/>
    </location>
</feature>
<keyword evidence="1" id="KW-0732">Signal</keyword>
<evidence type="ECO:0000313" key="2">
    <source>
        <dbReference type="EnsemblMetazoa" id="OVOC2724.1"/>
    </source>
</evidence>
<keyword evidence="3" id="KW-1185">Reference proteome</keyword>